<gene>
    <name evidence="2" type="ORF">F0M16_08205</name>
</gene>
<dbReference type="Pfam" id="PF23947">
    <property type="entry name" value="DUF7281"/>
    <property type="match status" value="1"/>
</dbReference>
<name>A0A5Q6PKL3_VIBCL</name>
<evidence type="ECO:0000313" key="2">
    <source>
        <dbReference type="EMBL" id="KAA1255190.1"/>
    </source>
</evidence>
<dbReference type="AlphaFoldDB" id="A0A5Q6PKL3"/>
<evidence type="ECO:0000313" key="3">
    <source>
        <dbReference type="Proteomes" id="UP000323225"/>
    </source>
</evidence>
<comment type="caution">
    <text evidence="2">The sequence shown here is derived from an EMBL/GenBank/DDBJ whole genome shotgun (WGS) entry which is preliminary data.</text>
</comment>
<proteinExistence type="predicted"/>
<evidence type="ECO:0000259" key="1">
    <source>
        <dbReference type="Pfam" id="PF23947"/>
    </source>
</evidence>
<dbReference type="EMBL" id="VUAA01000007">
    <property type="protein sequence ID" value="KAA1255190.1"/>
    <property type="molecule type" value="Genomic_DNA"/>
</dbReference>
<dbReference type="InterPro" id="IPR055705">
    <property type="entry name" value="DUF7281"/>
</dbReference>
<sequence length="283" mass="32117">MNKLTKSDINRLHGIVNKTTDSTCMATNAIKSLHEDFGIGKRISKTHVKFDSNDKIKIINNIKNRFNLDLRVALEGDRTAFSNKSGNEKLATESPKEKNIEVRSLTGIVKINGIESHLFDPTISIVMNSEQLKSVEHTSIIIVENYVAFKKLSPSILPKHHDFADPLIAYRGDNTRSPIDGAIERLNTDTYSWMDYDPQGFNLAIAKREITKGTLLPSNPDILFSQNYGKKDVFNKQLRFVDGLKDKNIEWVNDHISIMTNKLMVLTQEGIIHSQQPLKLKNW</sequence>
<feature type="domain" description="DUF7281" evidence="1">
    <location>
        <begin position="100"/>
        <end position="279"/>
    </location>
</feature>
<protein>
    <recommendedName>
        <fullName evidence="1">DUF7281 domain-containing protein</fullName>
    </recommendedName>
</protein>
<reference evidence="2 3" key="1">
    <citation type="submission" date="2019-09" db="EMBL/GenBank/DDBJ databases">
        <authorList>
            <person name="Kritzky A."/>
            <person name="Schelkanova E.Y."/>
            <person name="Alkhova Z.V."/>
            <person name="Smirnova N.I."/>
        </authorList>
    </citation>
    <scope>NUCLEOTIDE SEQUENCE [LARGE SCALE GENOMIC DNA]</scope>
    <source>
        <strain evidence="2 3">M1526</strain>
    </source>
</reference>
<accession>A0A5Q6PKL3</accession>
<dbReference type="Proteomes" id="UP000323225">
    <property type="component" value="Unassembled WGS sequence"/>
</dbReference>
<organism evidence="2 3">
    <name type="scientific">Vibrio cholerae</name>
    <dbReference type="NCBI Taxonomy" id="666"/>
    <lineage>
        <taxon>Bacteria</taxon>
        <taxon>Pseudomonadati</taxon>
        <taxon>Pseudomonadota</taxon>
        <taxon>Gammaproteobacteria</taxon>
        <taxon>Vibrionales</taxon>
        <taxon>Vibrionaceae</taxon>
        <taxon>Vibrio</taxon>
    </lineage>
</organism>